<dbReference type="EMBL" id="CAKOFQ010006995">
    <property type="protein sequence ID" value="CAH1986193.1"/>
    <property type="molecule type" value="Genomic_DNA"/>
</dbReference>
<reference evidence="1" key="1">
    <citation type="submission" date="2022-03" db="EMBL/GenBank/DDBJ databases">
        <authorList>
            <person name="Sayadi A."/>
        </authorList>
    </citation>
    <scope>NUCLEOTIDE SEQUENCE</scope>
</reference>
<comment type="caution">
    <text evidence="1">The sequence shown here is derived from an EMBL/GenBank/DDBJ whole genome shotgun (WGS) entry which is preliminary data.</text>
</comment>
<evidence type="ECO:0000313" key="2">
    <source>
        <dbReference type="Proteomes" id="UP001152888"/>
    </source>
</evidence>
<protein>
    <submittedName>
        <fullName evidence="1">Uncharacterized protein</fullName>
    </submittedName>
</protein>
<evidence type="ECO:0000313" key="1">
    <source>
        <dbReference type="EMBL" id="CAH1986193.1"/>
    </source>
</evidence>
<dbReference type="AlphaFoldDB" id="A0A9P0PM41"/>
<organism evidence="1 2">
    <name type="scientific">Acanthoscelides obtectus</name>
    <name type="common">Bean weevil</name>
    <name type="synonym">Bruchus obtectus</name>
    <dbReference type="NCBI Taxonomy" id="200917"/>
    <lineage>
        <taxon>Eukaryota</taxon>
        <taxon>Metazoa</taxon>
        <taxon>Ecdysozoa</taxon>
        <taxon>Arthropoda</taxon>
        <taxon>Hexapoda</taxon>
        <taxon>Insecta</taxon>
        <taxon>Pterygota</taxon>
        <taxon>Neoptera</taxon>
        <taxon>Endopterygota</taxon>
        <taxon>Coleoptera</taxon>
        <taxon>Polyphaga</taxon>
        <taxon>Cucujiformia</taxon>
        <taxon>Chrysomeloidea</taxon>
        <taxon>Chrysomelidae</taxon>
        <taxon>Bruchinae</taxon>
        <taxon>Bruchini</taxon>
        <taxon>Acanthoscelides</taxon>
    </lineage>
</organism>
<keyword evidence="2" id="KW-1185">Reference proteome</keyword>
<dbReference type="OrthoDB" id="7540822at2759"/>
<proteinExistence type="predicted"/>
<sequence>MGPSFVENWTLLDDCLFIKGCKCIRKREHSVYLCLRFCLTRRNSS</sequence>
<accession>A0A9P0PM41</accession>
<gene>
    <name evidence="1" type="ORF">ACAOBT_LOCUS17112</name>
</gene>
<name>A0A9P0PM41_ACAOB</name>
<dbReference type="Proteomes" id="UP001152888">
    <property type="component" value="Unassembled WGS sequence"/>
</dbReference>